<protein>
    <submittedName>
        <fullName evidence="2">ABC transporter permease</fullName>
    </submittedName>
</protein>
<proteinExistence type="predicted"/>
<feature type="transmembrane region" description="Helical" evidence="1">
    <location>
        <begin position="18"/>
        <end position="37"/>
    </location>
</feature>
<feature type="transmembrane region" description="Helical" evidence="1">
    <location>
        <begin position="43"/>
        <end position="66"/>
    </location>
</feature>
<keyword evidence="1" id="KW-0812">Transmembrane</keyword>
<evidence type="ECO:0000313" key="2">
    <source>
        <dbReference type="EMBL" id="RHK48300.1"/>
    </source>
</evidence>
<dbReference type="InterPro" id="IPR046568">
    <property type="entry name" value="DUF6722"/>
</dbReference>
<dbReference type="AlphaFoldDB" id="A0AA92V5N9"/>
<name>A0AA92V5N9_9BACT</name>
<gene>
    <name evidence="2" type="ORF">DW064_08315</name>
</gene>
<dbReference type="RefSeq" id="WP_119237798.1">
    <property type="nucleotide sequence ID" value="NZ_JAHOEU010000010.1"/>
</dbReference>
<organism evidence="2 3">
    <name type="scientific">Segatella copri</name>
    <dbReference type="NCBI Taxonomy" id="165179"/>
    <lineage>
        <taxon>Bacteria</taxon>
        <taxon>Pseudomonadati</taxon>
        <taxon>Bacteroidota</taxon>
        <taxon>Bacteroidia</taxon>
        <taxon>Bacteroidales</taxon>
        <taxon>Prevotellaceae</taxon>
        <taxon>Segatella</taxon>
    </lineage>
</organism>
<dbReference type="Pfam" id="PF20482">
    <property type="entry name" value="DUF6722"/>
    <property type="match status" value="1"/>
</dbReference>
<sequence>MNLSKDGKRTLFAEASKFCLDIAKLVIGGVLLASIMKEDIDKVTLYMLGVLIVLFFTFLGFLFLIISKKIK</sequence>
<comment type="caution">
    <text evidence="2">The sequence shown here is derived from an EMBL/GenBank/DDBJ whole genome shotgun (WGS) entry which is preliminary data.</text>
</comment>
<evidence type="ECO:0000256" key="1">
    <source>
        <dbReference type="SAM" id="Phobius"/>
    </source>
</evidence>
<keyword evidence="1" id="KW-1133">Transmembrane helix</keyword>
<reference evidence="2 3" key="1">
    <citation type="submission" date="2018-08" db="EMBL/GenBank/DDBJ databases">
        <title>A genome reference for cultivated species of the human gut microbiota.</title>
        <authorList>
            <person name="Zou Y."/>
            <person name="Xue W."/>
            <person name="Luo G."/>
        </authorList>
    </citation>
    <scope>NUCLEOTIDE SEQUENCE [LARGE SCALE GENOMIC DNA]</scope>
    <source>
        <strain evidence="2 3">AF43-2</strain>
    </source>
</reference>
<dbReference type="Proteomes" id="UP000284562">
    <property type="component" value="Unassembled WGS sequence"/>
</dbReference>
<keyword evidence="1" id="KW-0472">Membrane</keyword>
<evidence type="ECO:0000313" key="3">
    <source>
        <dbReference type="Proteomes" id="UP000284562"/>
    </source>
</evidence>
<dbReference type="EMBL" id="QRNN01000029">
    <property type="protein sequence ID" value="RHK48300.1"/>
    <property type="molecule type" value="Genomic_DNA"/>
</dbReference>
<accession>A0AA92V5N9</accession>